<name>A0AC35EYJ0_9BILA</name>
<proteinExistence type="predicted"/>
<sequence length="480" mass="54669">MATSTTLEYYPFLKMLSKMGPQGAANIYKSVPSTLFTLNMLDEPHKDVINFLLTNNPIKVEELCAPEMKPKIRAIIEFLVVLRIVHVQDGITTVCPNFRKSYIMSITRRQRSQTDFDRLKEGPNIRFKKLAVTELFQKGNERWDSILKFLISPGSADGNNISTNTTAVFKELKYLRTSATGSNDITSKGFQFLLQGRHAQIWFYLSAYLKHLTKEHPDHGPAIIDIFCSLIMLAPSIPTNISKASYFAKAVADIRLETPYSIPNYPHKIVNEFFMHMREIGCIYIRKRKDGYFYLTPILSMLRNTGSVAVHQSLPSAKQDGYLVAESNYRIYAYTNDHLQLAILNTFTESEGAFPDMVMAILTRNSVRRAFDLGITAGQIVAFMRSNSHPIAVDKFGTTGCVPQTVVDQINLWEVERSRFTHSPGVLYSNFATRNEFLGALNYAKEKNILKWSSPHNRQLIIDSDGHQPFKQWWATSKKH</sequence>
<dbReference type="Proteomes" id="UP000887580">
    <property type="component" value="Unplaced"/>
</dbReference>
<reference evidence="2" key="1">
    <citation type="submission" date="2022-11" db="UniProtKB">
        <authorList>
            <consortium name="WormBaseParasite"/>
        </authorList>
    </citation>
    <scope>IDENTIFICATION</scope>
</reference>
<evidence type="ECO:0000313" key="2">
    <source>
        <dbReference type="WBParaSite" id="PS1159_v2.g12038.t1"/>
    </source>
</evidence>
<protein>
    <submittedName>
        <fullName evidence="2">General transcription factor IIH subunit 4</fullName>
    </submittedName>
</protein>
<evidence type="ECO:0000313" key="1">
    <source>
        <dbReference type="Proteomes" id="UP000887580"/>
    </source>
</evidence>
<organism evidence="1 2">
    <name type="scientific">Panagrolaimus sp. PS1159</name>
    <dbReference type="NCBI Taxonomy" id="55785"/>
    <lineage>
        <taxon>Eukaryota</taxon>
        <taxon>Metazoa</taxon>
        <taxon>Ecdysozoa</taxon>
        <taxon>Nematoda</taxon>
        <taxon>Chromadorea</taxon>
        <taxon>Rhabditida</taxon>
        <taxon>Tylenchina</taxon>
        <taxon>Panagrolaimomorpha</taxon>
        <taxon>Panagrolaimoidea</taxon>
        <taxon>Panagrolaimidae</taxon>
        <taxon>Panagrolaimus</taxon>
    </lineage>
</organism>
<accession>A0AC35EYJ0</accession>
<dbReference type="WBParaSite" id="PS1159_v2.g12038.t1">
    <property type="protein sequence ID" value="PS1159_v2.g12038.t1"/>
    <property type="gene ID" value="PS1159_v2.g12038"/>
</dbReference>